<evidence type="ECO:0000313" key="3">
    <source>
        <dbReference type="Proteomes" id="UP000693970"/>
    </source>
</evidence>
<dbReference type="AlphaFoldDB" id="A0A9K3KXV7"/>
<keyword evidence="1" id="KW-0812">Transmembrane</keyword>
<keyword evidence="1" id="KW-0472">Membrane</keyword>
<gene>
    <name evidence="2" type="ORF">IV203_008102</name>
</gene>
<reference evidence="2" key="1">
    <citation type="journal article" date="2021" name="Sci. Rep.">
        <title>Diploid genomic architecture of Nitzschia inconspicua, an elite biomass production diatom.</title>
        <authorList>
            <person name="Oliver A."/>
            <person name="Podell S."/>
            <person name="Pinowska A."/>
            <person name="Traller J.C."/>
            <person name="Smith S.R."/>
            <person name="McClure R."/>
            <person name="Beliaev A."/>
            <person name="Bohutskyi P."/>
            <person name="Hill E.A."/>
            <person name="Rabines A."/>
            <person name="Zheng H."/>
            <person name="Allen L.Z."/>
            <person name="Kuo A."/>
            <person name="Grigoriev I.V."/>
            <person name="Allen A.E."/>
            <person name="Hazlebeck D."/>
            <person name="Allen E.E."/>
        </authorList>
    </citation>
    <scope>NUCLEOTIDE SEQUENCE</scope>
    <source>
        <strain evidence="2">Hildebrandi</strain>
    </source>
</reference>
<dbReference type="Proteomes" id="UP000693970">
    <property type="component" value="Unassembled WGS sequence"/>
</dbReference>
<feature type="transmembrane region" description="Helical" evidence="1">
    <location>
        <begin position="215"/>
        <end position="239"/>
    </location>
</feature>
<reference evidence="2" key="2">
    <citation type="submission" date="2021-04" db="EMBL/GenBank/DDBJ databases">
        <authorList>
            <person name="Podell S."/>
        </authorList>
    </citation>
    <scope>NUCLEOTIDE SEQUENCE</scope>
    <source>
        <strain evidence="2">Hildebrandi</strain>
    </source>
</reference>
<proteinExistence type="predicted"/>
<evidence type="ECO:0000313" key="2">
    <source>
        <dbReference type="EMBL" id="KAG7352054.1"/>
    </source>
</evidence>
<protein>
    <submittedName>
        <fullName evidence="2">Uncharacterized protein</fullName>
    </submittedName>
</protein>
<organism evidence="2 3">
    <name type="scientific">Nitzschia inconspicua</name>
    <dbReference type="NCBI Taxonomy" id="303405"/>
    <lineage>
        <taxon>Eukaryota</taxon>
        <taxon>Sar</taxon>
        <taxon>Stramenopiles</taxon>
        <taxon>Ochrophyta</taxon>
        <taxon>Bacillariophyta</taxon>
        <taxon>Bacillariophyceae</taxon>
        <taxon>Bacillariophycidae</taxon>
        <taxon>Bacillariales</taxon>
        <taxon>Bacillariaceae</taxon>
        <taxon>Nitzschia</taxon>
    </lineage>
</organism>
<keyword evidence="3" id="KW-1185">Reference proteome</keyword>
<name>A0A9K3KXV7_9STRA</name>
<accession>A0A9K3KXV7</accession>
<comment type="caution">
    <text evidence="2">The sequence shown here is derived from an EMBL/GenBank/DDBJ whole genome shotgun (WGS) entry which is preliminary data.</text>
</comment>
<evidence type="ECO:0000256" key="1">
    <source>
        <dbReference type="SAM" id="Phobius"/>
    </source>
</evidence>
<keyword evidence="1" id="KW-1133">Transmembrane helix</keyword>
<dbReference type="OrthoDB" id="41762at2759"/>
<sequence>MMVHTSLIKACVVLVPTTSHVLYTNAFMKRTTPNFPPIRQHQGATSILHAIPPEIAQEVQDARNQFFLWFFGASGGAGIARSAFPRMFNQVRYVQSLKNVSPTRGGETIGLSPLCGYPQDLAVKDVEQVVNNPMSVEQIVKKYPVEGNFLTSKGYLAFSAFERANQNANPAAVRAVFDTFAQSTDLSDPFVAQEKLDSYKEDVRRLNGALLKSKLTGYLSIASLLFLLGLADVIAFGHAKDGWFYYWTPEDGIFNLPKFWI</sequence>
<dbReference type="EMBL" id="JAGRRH010000017">
    <property type="protein sequence ID" value="KAG7352054.1"/>
    <property type="molecule type" value="Genomic_DNA"/>
</dbReference>